<gene>
    <name evidence="1" type="ORF">HDU87_001800</name>
</gene>
<proteinExistence type="predicted"/>
<keyword evidence="2" id="KW-1185">Reference proteome</keyword>
<protein>
    <submittedName>
        <fullName evidence="1">Uncharacterized protein</fullName>
    </submittedName>
</protein>
<sequence>MLGRMDISEVLDFDHGALEQAALPAAPLAALPVQIVAVPPGVAVPPSVAVPPCPWPPPDGDDIQLLRMIHNMVDVVLQLEDPEPHQPYQSVLTFGSPAACLVFGWQLWQRQRRLLVASQMEQKPKHYMGIFDASTVAVMVNHFCLWFPSLLPQRVYGILQAFYPKADKHWLWEKTRHALNTMRSSWNDQQQLAQKAFFDELRCTGCGTTSSSHWSTRFQPQIKGYLCWGCLICQSRYDCFRMTGPRDHCNALETVQCWHRDPLLTDDDPEKLLTQYCGACANYRRKRQIWPPQHVLAQRAVPTMTGPCDHCNALETVQCWHRDPLLTDDDPAKLLTHYCKACADYRGRSQIWPPQKMLARRAAQRAVPTMTGPCNHCNALETSTYWYRDPLLTDDDPAKLLTQYCKACANYRRKRQIWPPQHVLAWRAARHAVPSMTGPCDHCNALETTTHWHRDPLLTEDDPAKLLTQYCGACADYRRRSQIWPPQKVLDQRKKRKPLAKYADK</sequence>
<dbReference type="AlphaFoldDB" id="A0AAD5TMK0"/>
<organism evidence="1 2">
    <name type="scientific">Geranomyces variabilis</name>
    <dbReference type="NCBI Taxonomy" id="109894"/>
    <lineage>
        <taxon>Eukaryota</taxon>
        <taxon>Fungi</taxon>
        <taxon>Fungi incertae sedis</taxon>
        <taxon>Chytridiomycota</taxon>
        <taxon>Chytridiomycota incertae sedis</taxon>
        <taxon>Chytridiomycetes</taxon>
        <taxon>Spizellomycetales</taxon>
        <taxon>Powellomycetaceae</taxon>
        <taxon>Geranomyces</taxon>
    </lineage>
</organism>
<comment type="caution">
    <text evidence="1">The sequence shown here is derived from an EMBL/GenBank/DDBJ whole genome shotgun (WGS) entry which is preliminary data.</text>
</comment>
<dbReference type="EMBL" id="JADGJQ010000015">
    <property type="protein sequence ID" value="KAJ3180687.1"/>
    <property type="molecule type" value="Genomic_DNA"/>
</dbReference>
<name>A0AAD5TMK0_9FUNG</name>
<evidence type="ECO:0000313" key="2">
    <source>
        <dbReference type="Proteomes" id="UP001212152"/>
    </source>
</evidence>
<dbReference type="Proteomes" id="UP001212152">
    <property type="component" value="Unassembled WGS sequence"/>
</dbReference>
<accession>A0AAD5TMK0</accession>
<evidence type="ECO:0000313" key="1">
    <source>
        <dbReference type="EMBL" id="KAJ3180687.1"/>
    </source>
</evidence>
<reference evidence="1" key="1">
    <citation type="submission" date="2020-05" db="EMBL/GenBank/DDBJ databases">
        <title>Phylogenomic resolution of chytrid fungi.</title>
        <authorList>
            <person name="Stajich J.E."/>
            <person name="Amses K."/>
            <person name="Simmons R."/>
            <person name="Seto K."/>
            <person name="Myers J."/>
            <person name="Bonds A."/>
            <person name="Quandt C.A."/>
            <person name="Barry K."/>
            <person name="Liu P."/>
            <person name="Grigoriev I."/>
            <person name="Longcore J.E."/>
            <person name="James T.Y."/>
        </authorList>
    </citation>
    <scope>NUCLEOTIDE SEQUENCE</scope>
    <source>
        <strain evidence="1">JEL0379</strain>
    </source>
</reference>